<gene>
    <name evidence="2" type="ORF">F2Q69_00035128</name>
</gene>
<sequence>MMGPKRTKAASRIKPPYARGEPEDYSVPPTYPWPREEGTEIFLTIRTSLSLRRQDGIRKPRAATTLCSTPTSSQHDSSTPGL</sequence>
<comment type="caution">
    <text evidence="2">The sequence shown here is derived from an EMBL/GenBank/DDBJ whole genome shotgun (WGS) entry which is preliminary data.</text>
</comment>
<evidence type="ECO:0000256" key="1">
    <source>
        <dbReference type="SAM" id="MobiDB-lite"/>
    </source>
</evidence>
<feature type="compositionally biased region" description="Basic residues" evidence="1">
    <location>
        <begin position="1"/>
        <end position="11"/>
    </location>
</feature>
<dbReference type="Proteomes" id="UP000712600">
    <property type="component" value="Unassembled WGS sequence"/>
</dbReference>
<evidence type="ECO:0000313" key="2">
    <source>
        <dbReference type="EMBL" id="KAF3602717.1"/>
    </source>
</evidence>
<feature type="compositionally biased region" description="Polar residues" evidence="1">
    <location>
        <begin position="65"/>
        <end position="82"/>
    </location>
</feature>
<organism evidence="2 3">
    <name type="scientific">Brassica cretica</name>
    <name type="common">Mustard</name>
    <dbReference type="NCBI Taxonomy" id="69181"/>
    <lineage>
        <taxon>Eukaryota</taxon>
        <taxon>Viridiplantae</taxon>
        <taxon>Streptophyta</taxon>
        <taxon>Embryophyta</taxon>
        <taxon>Tracheophyta</taxon>
        <taxon>Spermatophyta</taxon>
        <taxon>Magnoliopsida</taxon>
        <taxon>eudicotyledons</taxon>
        <taxon>Gunneridae</taxon>
        <taxon>Pentapetalae</taxon>
        <taxon>rosids</taxon>
        <taxon>malvids</taxon>
        <taxon>Brassicales</taxon>
        <taxon>Brassicaceae</taxon>
        <taxon>Brassiceae</taxon>
        <taxon>Brassica</taxon>
    </lineage>
</organism>
<accession>A0A8S9SP73</accession>
<protein>
    <submittedName>
        <fullName evidence="2">Uncharacterized protein</fullName>
    </submittedName>
</protein>
<reference evidence="2" key="1">
    <citation type="submission" date="2019-12" db="EMBL/GenBank/DDBJ databases">
        <title>Genome sequencing and annotation of Brassica cretica.</title>
        <authorList>
            <person name="Studholme D.J."/>
            <person name="Sarris P."/>
        </authorList>
    </citation>
    <scope>NUCLEOTIDE SEQUENCE</scope>
    <source>
        <strain evidence="2">PFS-109/04</strain>
        <tissue evidence="2">Leaf</tissue>
    </source>
</reference>
<dbReference type="AlphaFoldDB" id="A0A8S9SP73"/>
<dbReference type="EMBL" id="QGKX02000004">
    <property type="protein sequence ID" value="KAF3602717.1"/>
    <property type="molecule type" value="Genomic_DNA"/>
</dbReference>
<proteinExistence type="predicted"/>
<feature type="region of interest" description="Disordered" evidence="1">
    <location>
        <begin position="60"/>
        <end position="82"/>
    </location>
</feature>
<evidence type="ECO:0000313" key="3">
    <source>
        <dbReference type="Proteomes" id="UP000712600"/>
    </source>
</evidence>
<name>A0A8S9SP73_BRACR</name>
<feature type="region of interest" description="Disordered" evidence="1">
    <location>
        <begin position="1"/>
        <end position="33"/>
    </location>
</feature>